<dbReference type="RefSeq" id="WP_242288177.1">
    <property type="nucleotide sequence ID" value="NZ_JAKKSL010000004.1"/>
</dbReference>
<sequence>MKLNLAISQGQVAYIENSISQYTQLLKETVGGQLLLNDIEKYQIGKLTNKALDANKMTQQCDNSIQLFATSLAHLKHVESLIEEFKTQPIHNVICFSPVRYIPINALDCGQGQNTAIRCDELQWASFAQSINTRYVGVMLPEGGANVHLGMLYFDSQDTADVVAHEISHLLGFIDEYPLKAEHITCRSPQTEIFSHNIAVIRNRYQGDQQAIRTHVIKQLSWGNHIKQSTPILHSVTDSKGDQYWQLGTPEKFKHEIGVFKAQTCNDTRAKKMDKVSAYKALAQRTQLQYFSLGFPPLYLHLLNENSTTYRMPSFHYNIALAYFQQTTLPQGISQFNASQQVILDKQNIQQANYWLEQAAKWEHDSERYKKIRKGGF</sequence>
<accession>A0ABS9X550</accession>
<organism evidence="1 2">
    <name type="scientific">Colwellia maritima</name>
    <dbReference type="NCBI Taxonomy" id="2912588"/>
    <lineage>
        <taxon>Bacteria</taxon>
        <taxon>Pseudomonadati</taxon>
        <taxon>Pseudomonadota</taxon>
        <taxon>Gammaproteobacteria</taxon>
        <taxon>Alteromonadales</taxon>
        <taxon>Colwelliaceae</taxon>
        <taxon>Colwellia</taxon>
    </lineage>
</organism>
<reference evidence="1" key="1">
    <citation type="submission" date="2022-01" db="EMBL/GenBank/DDBJ databases">
        <title>Colwellia maritima, isolated from seawater.</title>
        <authorList>
            <person name="Kristyanto S."/>
            <person name="Jung J."/>
            <person name="Jeon C.O."/>
        </authorList>
    </citation>
    <scope>NUCLEOTIDE SEQUENCE</scope>
    <source>
        <strain evidence="1">MSW7</strain>
    </source>
</reference>
<keyword evidence="2" id="KW-1185">Reference proteome</keyword>
<proteinExistence type="predicted"/>
<dbReference type="Proteomes" id="UP001139646">
    <property type="component" value="Unassembled WGS sequence"/>
</dbReference>
<gene>
    <name evidence="1" type="ORF">L3081_20470</name>
</gene>
<name>A0ABS9X550_9GAMM</name>
<evidence type="ECO:0000313" key="1">
    <source>
        <dbReference type="EMBL" id="MCI2285324.1"/>
    </source>
</evidence>
<dbReference type="EMBL" id="JAKKSL010000004">
    <property type="protein sequence ID" value="MCI2285324.1"/>
    <property type="molecule type" value="Genomic_DNA"/>
</dbReference>
<protein>
    <submittedName>
        <fullName evidence="1">Uncharacterized protein</fullName>
    </submittedName>
</protein>
<comment type="caution">
    <text evidence="1">The sequence shown here is derived from an EMBL/GenBank/DDBJ whole genome shotgun (WGS) entry which is preliminary data.</text>
</comment>
<evidence type="ECO:0000313" key="2">
    <source>
        <dbReference type="Proteomes" id="UP001139646"/>
    </source>
</evidence>